<dbReference type="eggNOG" id="COG1294">
    <property type="taxonomic scope" value="Bacteria"/>
</dbReference>
<comment type="similarity">
    <text evidence="2">Belongs to the cytochrome ubiquinol oxidase subunit 2 family.</text>
</comment>
<dbReference type="AlphaFoldDB" id="E3I5W7"/>
<accession>E3I5W7</accession>
<dbReference type="KEGG" id="rva:Rvan_0180"/>
<dbReference type="Pfam" id="PF02322">
    <property type="entry name" value="Cyt_bd_oxida_II"/>
    <property type="match status" value="1"/>
</dbReference>
<comment type="subcellular location">
    <subcellularLocation>
        <location evidence="1">Cell membrane</location>
        <topology evidence="1">Multi-pass membrane protein</topology>
    </subcellularLocation>
</comment>
<evidence type="ECO:0000256" key="6">
    <source>
        <dbReference type="ARBA" id="ARBA00023136"/>
    </source>
</evidence>
<evidence type="ECO:0000256" key="2">
    <source>
        <dbReference type="ARBA" id="ARBA00007543"/>
    </source>
</evidence>
<proteinExistence type="inferred from homology"/>
<dbReference type="InterPro" id="IPR003317">
    <property type="entry name" value="Cyt-d_oxidase_su2"/>
</dbReference>
<feature type="transmembrane region" description="Helical" evidence="7">
    <location>
        <begin position="120"/>
        <end position="141"/>
    </location>
</feature>
<dbReference type="RefSeq" id="WP_013417877.1">
    <property type="nucleotide sequence ID" value="NC_014664.1"/>
</dbReference>
<dbReference type="GO" id="GO:0005886">
    <property type="term" value="C:plasma membrane"/>
    <property type="evidence" value="ECO:0007669"/>
    <property type="project" value="UniProtKB-SubCell"/>
</dbReference>
<dbReference type="GO" id="GO:0070069">
    <property type="term" value="C:cytochrome complex"/>
    <property type="evidence" value="ECO:0007669"/>
    <property type="project" value="TreeGrafter"/>
</dbReference>
<dbReference type="Proteomes" id="UP000001399">
    <property type="component" value="Chromosome"/>
</dbReference>
<dbReference type="GO" id="GO:0019646">
    <property type="term" value="P:aerobic electron transport chain"/>
    <property type="evidence" value="ECO:0007669"/>
    <property type="project" value="TreeGrafter"/>
</dbReference>
<dbReference type="EMBL" id="CP002292">
    <property type="protein sequence ID" value="ADP69470.1"/>
    <property type="molecule type" value="Genomic_DNA"/>
</dbReference>
<dbReference type="STRING" id="648757.Rvan_0180"/>
<evidence type="ECO:0000256" key="4">
    <source>
        <dbReference type="ARBA" id="ARBA00022692"/>
    </source>
</evidence>
<evidence type="ECO:0000256" key="5">
    <source>
        <dbReference type="ARBA" id="ARBA00022989"/>
    </source>
</evidence>
<evidence type="ECO:0000313" key="9">
    <source>
        <dbReference type="Proteomes" id="UP000001399"/>
    </source>
</evidence>
<keyword evidence="4 7" id="KW-0812">Transmembrane</keyword>
<organism evidence="8 9">
    <name type="scientific">Rhodomicrobium vannielii (strain ATCC 17100 / DSM 162 / LMG 4299 / NCIMB 10020 / ATH 3.1.1)</name>
    <dbReference type="NCBI Taxonomy" id="648757"/>
    <lineage>
        <taxon>Bacteria</taxon>
        <taxon>Pseudomonadati</taxon>
        <taxon>Pseudomonadota</taxon>
        <taxon>Alphaproteobacteria</taxon>
        <taxon>Hyphomicrobiales</taxon>
        <taxon>Hyphomicrobiaceae</taxon>
        <taxon>Rhodomicrobium</taxon>
    </lineage>
</organism>
<name>E3I5W7_RHOVT</name>
<dbReference type="GO" id="GO:0009055">
    <property type="term" value="F:electron transfer activity"/>
    <property type="evidence" value="ECO:0007669"/>
    <property type="project" value="TreeGrafter"/>
</dbReference>
<feature type="transmembrane region" description="Helical" evidence="7">
    <location>
        <begin position="6"/>
        <end position="26"/>
    </location>
</feature>
<evidence type="ECO:0000313" key="8">
    <source>
        <dbReference type="EMBL" id="ADP69470.1"/>
    </source>
</evidence>
<evidence type="ECO:0000256" key="1">
    <source>
        <dbReference type="ARBA" id="ARBA00004651"/>
    </source>
</evidence>
<dbReference type="GO" id="GO:0016682">
    <property type="term" value="F:oxidoreductase activity, acting on diphenols and related substances as donors, oxygen as acceptor"/>
    <property type="evidence" value="ECO:0007669"/>
    <property type="project" value="TreeGrafter"/>
</dbReference>
<dbReference type="PANTHER" id="PTHR43141">
    <property type="entry name" value="CYTOCHROME BD2 SUBUNIT II"/>
    <property type="match status" value="1"/>
</dbReference>
<feature type="transmembrane region" description="Helical" evidence="7">
    <location>
        <begin position="305"/>
        <end position="326"/>
    </location>
</feature>
<gene>
    <name evidence="8" type="ordered locus">Rvan_0180</name>
</gene>
<keyword evidence="5 7" id="KW-1133">Transmembrane helix</keyword>
<evidence type="ECO:0000256" key="3">
    <source>
        <dbReference type="ARBA" id="ARBA00022475"/>
    </source>
</evidence>
<keyword evidence="9" id="KW-1185">Reference proteome</keyword>
<dbReference type="NCBIfam" id="TIGR00203">
    <property type="entry name" value="cydB"/>
    <property type="match status" value="1"/>
</dbReference>
<dbReference type="OrthoDB" id="9776710at2"/>
<evidence type="ECO:0000256" key="7">
    <source>
        <dbReference type="SAM" id="Phobius"/>
    </source>
</evidence>
<dbReference type="PANTHER" id="PTHR43141:SF4">
    <property type="entry name" value="CYTOCHROME BD2 SUBUNIT II"/>
    <property type="match status" value="1"/>
</dbReference>
<keyword evidence="3" id="KW-1003">Cell membrane</keyword>
<keyword evidence="6 7" id="KW-0472">Membrane</keyword>
<dbReference type="HOGENOM" id="CLU_049294_1_0_5"/>
<feature type="transmembrane region" description="Helical" evidence="7">
    <location>
        <begin position="161"/>
        <end position="183"/>
    </location>
</feature>
<feature type="transmembrane region" description="Helical" evidence="7">
    <location>
        <begin position="262"/>
        <end position="285"/>
    </location>
</feature>
<sequence length="337" mass="37295">MGEIAYWLPLVWAALIGIAIVMYVLLDGFDLGIGMLFLSGTSEEERDHMMNAIAPYWDGNETWLVLGGAGLLVAFPLAYGTILPALYIPIFVMLLALVFRGVAFEFRFVSKPHHAWWDRAFSLGSTVATFAQGVVLGGFMQGINIQNREFAGGTFDWLTPFSLLCGVGLMAGYILLGSAWVMMKTDGDLARRAQRHAEWALYATLFFVAAVSLWTPLMSDHIAERWFRGEHIVWLWPVPFLTAVTALVTYRGARKGSGLQTFLGGMTLFLLCFLGLGISVFPYLVFPSITLWEAAAVPESQIFSLIGALLFLPLVLGYTAFVYWTFRGKVTEGAGYH</sequence>
<feature type="transmembrane region" description="Helical" evidence="7">
    <location>
        <begin position="231"/>
        <end position="250"/>
    </location>
</feature>
<feature type="transmembrane region" description="Helical" evidence="7">
    <location>
        <begin position="199"/>
        <end position="219"/>
    </location>
</feature>
<reference evidence="9" key="1">
    <citation type="journal article" date="2011" name="J. Bacteriol.">
        <title>Genome sequences of eight morphologically diverse alphaproteobacteria.</title>
        <authorList>
            <consortium name="US DOE Joint Genome Institute"/>
            <person name="Brown P.J."/>
            <person name="Kysela D.T."/>
            <person name="Buechlein A."/>
            <person name="Hemmerich C."/>
            <person name="Brun Y.V."/>
        </authorList>
    </citation>
    <scope>NUCLEOTIDE SEQUENCE [LARGE SCALE GENOMIC DNA]</scope>
    <source>
        <strain evidence="9">ATCC 17100 / ATH 3.1.1 / DSM 162 / LMG 4299</strain>
    </source>
</reference>
<feature type="transmembrane region" description="Helical" evidence="7">
    <location>
        <begin position="88"/>
        <end position="108"/>
    </location>
</feature>
<protein>
    <submittedName>
        <fullName evidence="8">Cytochrome d ubiquinol oxidase, subunit II</fullName>
    </submittedName>
</protein>